<protein>
    <recommendedName>
        <fullName evidence="3">DUF5753 domain-containing protein</fullName>
    </recommendedName>
</protein>
<comment type="caution">
    <text evidence="1">The sequence shown here is derived from an EMBL/GenBank/DDBJ whole genome shotgun (WGS) entry which is preliminary data.</text>
</comment>
<sequence length="86" mass="9346">MQIVLGEGAHFLCHTYPNDPESGPILVIDTSGVTFRLTNRVRGGVEVGDVRNARRLLEVVSRFVAEVERLHAQSSERAESAAESAA</sequence>
<evidence type="ECO:0000313" key="2">
    <source>
        <dbReference type="Proteomes" id="UP001501231"/>
    </source>
</evidence>
<dbReference type="Proteomes" id="UP001501231">
    <property type="component" value="Unassembled WGS sequence"/>
</dbReference>
<organism evidence="1 2">
    <name type="scientific">Actinomadura vinacea</name>
    <dbReference type="NCBI Taxonomy" id="115336"/>
    <lineage>
        <taxon>Bacteria</taxon>
        <taxon>Bacillati</taxon>
        <taxon>Actinomycetota</taxon>
        <taxon>Actinomycetes</taxon>
        <taxon>Streptosporangiales</taxon>
        <taxon>Thermomonosporaceae</taxon>
        <taxon>Actinomadura</taxon>
    </lineage>
</organism>
<proteinExistence type="predicted"/>
<gene>
    <name evidence="1" type="ORF">GCM10010191_90540</name>
</gene>
<name>A0ABN3KDP4_9ACTN</name>
<keyword evidence="2" id="KW-1185">Reference proteome</keyword>
<accession>A0ABN3KDP4</accession>
<reference evidence="1 2" key="1">
    <citation type="journal article" date="2019" name="Int. J. Syst. Evol. Microbiol.">
        <title>The Global Catalogue of Microorganisms (GCM) 10K type strain sequencing project: providing services to taxonomists for standard genome sequencing and annotation.</title>
        <authorList>
            <consortium name="The Broad Institute Genomics Platform"/>
            <consortium name="The Broad Institute Genome Sequencing Center for Infectious Disease"/>
            <person name="Wu L."/>
            <person name="Ma J."/>
        </authorList>
    </citation>
    <scope>NUCLEOTIDE SEQUENCE [LARGE SCALE GENOMIC DNA]</scope>
    <source>
        <strain evidence="1 2">JCM 3325</strain>
    </source>
</reference>
<evidence type="ECO:0000313" key="1">
    <source>
        <dbReference type="EMBL" id="GAA2456906.1"/>
    </source>
</evidence>
<evidence type="ECO:0008006" key="3">
    <source>
        <dbReference type="Google" id="ProtNLM"/>
    </source>
</evidence>
<dbReference type="EMBL" id="BAAARW010000045">
    <property type="protein sequence ID" value="GAA2456906.1"/>
    <property type="molecule type" value="Genomic_DNA"/>
</dbReference>